<sequence length="373" mass="42680">MANAEDTSTTTGIDYHCDQARELRQALDKVLAHQETLKDTITWPTMACRERFKPEEIRRVKSLIGDIEGLEKVSQRLLPPPTALRMIKESNDRAFKVPEVLEEILLYLSIPDLHQAEDTSRDFRSTVAGSPRLQRKLFRSTASTDPLRSLGYIGPFDLHDPWLGYSMSFFSLLEEPFARHSLTDNHINFKGIFQSSTGKLPPLSERVLEMHVSQPPVTFIHFATGCRGTRWLAETPGPRAGPQTIWKMRGWKVRDLYRIAQRLLEDHKLCPDAPRVRLNERGFVQDEVCFRGEIKKVPHVEGEEFEMTALADDDPAWLPHRERAKMSEALETRLAAYIAAKKTAKENRQPMFTLQEFEARGTEDPADESQVEA</sequence>
<evidence type="ECO:0000313" key="2">
    <source>
        <dbReference type="EMBL" id="KAK0313295.1"/>
    </source>
</evidence>
<reference evidence="2" key="1">
    <citation type="submission" date="2021-12" db="EMBL/GenBank/DDBJ databases">
        <title>Black yeast isolated from Biological Soil Crust.</title>
        <authorList>
            <person name="Kurbessoian T."/>
        </authorList>
    </citation>
    <scope>NUCLEOTIDE SEQUENCE</scope>
    <source>
        <strain evidence="2">CCFEE 5208</strain>
    </source>
</reference>
<comment type="caution">
    <text evidence="2">The sequence shown here is derived from an EMBL/GenBank/DDBJ whole genome shotgun (WGS) entry which is preliminary data.</text>
</comment>
<proteinExistence type="predicted"/>
<evidence type="ECO:0000313" key="3">
    <source>
        <dbReference type="Proteomes" id="UP001168146"/>
    </source>
</evidence>
<name>A0AAN6J368_9PEZI</name>
<accession>A0AAN6J368</accession>
<feature type="region of interest" description="Disordered" evidence="1">
    <location>
        <begin position="354"/>
        <end position="373"/>
    </location>
</feature>
<evidence type="ECO:0000256" key="1">
    <source>
        <dbReference type="SAM" id="MobiDB-lite"/>
    </source>
</evidence>
<feature type="compositionally biased region" description="Acidic residues" evidence="1">
    <location>
        <begin position="364"/>
        <end position="373"/>
    </location>
</feature>
<evidence type="ECO:0008006" key="4">
    <source>
        <dbReference type="Google" id="ProtNLM"/>
    </source>
</evidence>
<dbReference type="AlphaFoldDB" id="A0AAN6J368"/>
<organism evidence="2 3">
    <name type="scientific">Friedmanniomyces endolithicus</name>
    <dbReference type="NCBI Taxonomy" id="329885"/>
    <lineage>
        <taxon>Eukaryota</taxon>
        <taxon>Fungi</taxon>
        <taxon>Dikarya</taxon>
        <taxon>Ascomycota</taxon>
        <taxon>Pezizomycotina</taxon>
        <taxon>Dothideomycetes</taxon>
        <taxon>Dothideomycetidae</taxon>
        <taxon>Mycosphaerellales</taxon>
        <taxon>Teratosphaeriaceae</taxon>
        <taxon>Friedmanniomyces</taxon>
    </lineage>
</organism>
<dbReference type="EMBL" id="JASUXU010000060">
    <property type="protein sequence ID" value="KAK0313295.1"/>
    <property type="molecule type" value="Genomic_DNA"/>
</dbReference>
<dbReference type="CDD" id="cd09917">
    <property type="entry name" value="F-box_SF"/>
    <property type="match status" value="1"/>
</dbReference>
<gene>
    <name evidence="2" type="ORF">LTR82_013529</name>
</gene>
<dbReference type="Proteomes" id="UP001168146">
    <property type="component" value="Unassembled WGS sequence"/>
</dbReference>
<protein>
    <recommendedName>
        <fullName evidence="4">F-box domain-containing protein</fullName>
    </recommendedName>
</protein>
<dbReference type="SUPFAM" id="SSF81383">
    <property type="entry name" value="F-box domain"/>
    <property type="match status" value="1"/>
</dbReference>
<dbReference type="InterPro" id="IPR036047">
    <property type="entry name" value="F-box-like_dom_sf"/>
</dbReference>